<dbReference type="GO" id="GO:0003735">
    <property type="term" value="F:structural constituent of ribosome"/>
    <property type="evidence" value="ECO:0007669"/>
    <property type="project" value="InterPro"/>
</dbReference>
<evidence type="ECO:0000256" key="4">
    <source>
        <dbReference type="ARBA" id="ARBA00035494"/>
    </source>
</evidence>
<dbReference type="PANTHER" id="PTHR14413:SF16">
    <property type="entry name" value="LARGE RIBOSOMAL SUBUNIT PROTEIN BL17M"/>
    <property type="match status" value="1"/>
</dbReference>
<evidence type="ECO:0000256" key="3">
    <source>
        <dbReference type="ARBA" id="ARBA00023274"/>
    </source>
</evidence>
<evidence type="ECO:0000256" key="5">
    <source>
        <dbReference type="SAM" id="MobiDB-lite"/>
    </source>
</evidence>
<dbReference type="Pfam" id="PF01196">
    <property type="entry name" value="Ribosomal_L17"/>
    <property type="match status" value="1"/>
</dbReference>
<dbReference type="Gene3D" id="3.90.1030.10">
    <property type="entry name" value="Ribosomal protein L17"/>
    <property type="match status" value="1"/>
</dbReference>
<dbReference type="AlphaFoldDB" id="A0A955L8X2"/>
<dbReference type="GO" id="GO:0022625">
    <property type="term" value="C:cytosolic large ribosomal subunit"/>
    <property type="evidence" value="ECO:0007669"/>
    <property type="project" value="TreeGrafter"/>
</dbReference>
<protein>
    <recommendedName>
        <fullName evidence="4">50S ribosomal protein L17</fullName>
    </recommendedName>
</protein>
<name>A0A955L8X2_9BACT</name>
<evidence type="ECO:0000256" key="1">
    <source>
        <dbReference type="ARBA" id="ARBA00008777"/>
    </source>
</evidence>
<gene>
    <name evidence="6" type="ORF">KC717_04015</name>
</gene>
<sequence length="179" mass="20149">MSNRIKKHNFAHSSSQKRSILKNLSLDLIKHEHVTTTKAKAKAVKSFVDTIFSRYEKGRNGVRFIESRLGTKAPIKKIDELLEGRLKSVSGGFVHLVRLGSRKGDGAELFKLMLIGYEPKKKSLLKKVKDTSEKESKVDKKAKTIVEKKQQATSFPQEEIGMSGQVNAKKVSKTRRKAI</sequence>
<reference evidence="6" key="2">
    <citation type="journal article" date="2021" name="Microbiome">
        <title>Successional dynamics and alternative stable states in a saline activated sludge microbial community over 9 years.</title>
        <authorList>
            <person name="Wang Y."/>
            <person name="Ye J."/>
            <person name="Ju F."/>
            <person name="Liu L."/>
            <person name="Boyd J.A."/>
            <person name="Deng Y."/>
            <person name="Parks D.H."/>
            <person name="Jiang X."/>
            <person name="Yin X."/>
            <person name="Woodcroft B.J."/>
            <person name="Tyson G.W."/>
            <person name="Hugenholtz P."/>
            <person name="Polz M.F."/>
            <person name="Zhang T."/>
        </authorList>
    </citation>
    <scope>NUCLEOTIDE SEQUENCE</scope>
    <source>
        <strain evidence="6">HKST-UBA11</strain>
    </source>
</reference>
<dbReference type="SUPFAM" id="SSF64263">
    <property type="entry name" value="Prokaryotic ribosomal protein L17"/>
    <property type="match status" value="1"/>
</dbReference>
<accession>A0A955L8X2</accession>
<dbReference type="GO" id="GO:0006412">
    <property type="term" value="P:translation"/>
    <property type="evidence" value="ECO:0007669"/>
    <property type="project" value="InterPro"/>
</dbReference>
<organism evidence="6 7">
    <name type="scientific">Candidatus Dojkabacteria bacterium</name>
    <dbReference type="NCBI Taxonomy" id="2099670"/>
    <lineage>
        <taxon>Bacteria</taxon>
        <taxon>Candidatus Dojkabacteria</taxon>
    </lineage>
</organism>
<comment type="caution">
    <text evidence="6">The sequence shown here is derived from an EMBL/GenBank/DDBJ whole genome shotgun (WGS) entry which is preliminary data.</text>
</comment>
<evidence type="ECO:0000313" key="6">
    <source>
        <dbReference type="EMBL" id="MCA9385788.1"/>
    </source>
</evidence>
<keyword evidence="3" id="KW-0687">Ribonucleoprotein</keyword>
<evidence type="ECO:0000256" key="2">
    <source>
        <dbReference type="ARBA" id="ARBA00022980"/>
    </source>
</evidence>
<dbReference type="PANTHER" id="PTHR14413">
    <property type="entry name" value="RIBOSOMAL PROTEIN L17"/>
    <property type="match status" value="1"/>
</dbReference>
<evidence type="ECO:0000313" key="7">
    <source>
        <dbReference type="Proteomes" id="UP000754563"/>
    </source>
</evidence>
<dbReference type="EMBL" id="JAGQLH010000045">
    <property type="protein sequence ID" value="MCA9385788.1"/>
    <property type="molecule type" value="Genomic_DNA"/>
</dbReference>
<keyword evidence="2" id="KW-0689">Ribosomal protein</keyword>
<dbReference type="Proteomes" id="UP000754563">
    <property type="component" value="Unassembled WGS sequence"/>
</dbReference>
<comment type="similarity">
    <text evidence="1">Belongs to the bacterial ribosomal protein bL17 family.</text>
</comment>
<dbReference type="InterPro" id="IPR000456">
    <property type="entry name" value="Ribosomal_bL17"/>
</dbReference>
<dbReference type="InterPro" id="IPR036373">
    <property type="entry name" value="Ribosomal_bL17_sf"/>
</dbReference>
<feature type="compositionally biased region" description="Basic residues" evidence="5">
    <location>
        <begin position="170"/>
        <end position="179"/>
    </location>
</feature>
<proteinExistence type="inferred from homology"/>
<feature type="region of interest" description="Disordered" evidence="5">
    <location>
        <begin position="156"/>
        <end position="179"/>
    </location>
</feature>
<reference evidence="6" key="1">
    <citation type="submission" date="2020-04" db="EMBL/GenBank/DDBJ databases">
        <authorList>
            <person name="Zhang T."/>
        </authorList>
    </citation>
    <scope>NUCLEOTIDE SEQUENCE</scope>
    <source>
        <strain evidence="6">HKST-UBA11</strain>
    </source>
</reference>